<evidence type="ECO:0000256" key="8">
    <source>
        <dbReference type="ARBA" id="ARBA00023242"/>
    </source>
</evidence>
<dbReference type="GO" id="GO:0000981">
    <property type="term" value="F:DNA-binding transcription factor activity, RNA polymerase II-specific"/>
    <property type="evidence" value="ECO:0007669"/>
    <property type="project" value="TreeGrafter"/>
</dbReference>
<dbReference type="Proteomes" id="UP001066276">
    <property type="component" value="Chromosome 4_1"/>
</dbReference>
<dbReference type="SMART" id="SM00132">
    <property type="entry name" value="LIM"/>
    <property type="match status" value="1"/>
</dbReference>
<dbReference type="PROSITE" id="PS00478">
    <property type="entry name" value="LIM_DOMAIN_1"/>
    <property type="match status" value="1"/>
</dbReference>
<accession>A0AAV7T7U0</accession>
<dbReference type="SUPFAM" id="SSF57716">
    <property type="entry name" value="Glucocorticoid receptor-like (DNA-binding domain)"/>
    <property type="match status" value="1"/>
</dbReference>
<sequence length="175" mass="18997">MCPAVRLSEQEPAPGGEGGVERKQGGVGVGGSCCLLSEPPSFLPSPWLPPGCELLLLLSLLRCTRAALPCWELGRTARSLDFSGSTCDRSEPSMKTEESHSCLQQAAPGLAFGPESKMIELCAGCDSPISDRFLLRVNERSWHEACVKCAACLQQLSGTCFCRNRQLYCKHDYEK</sequence>
<dbReference type="PROSITE" id="PS50023">
    <property type="entry name" value="LIM_DOMAIN_2"/>
    <property type="match status" value="1"/>
</dbReference>
<dbReference type="FunFam" id="2.10.110.10:FF:000006">
    <property type="entry name" value="LIM homeobox transcription factor 1-beta"/>
    <property type="match status" value="1"/>
</dbReference>
<protein>
    <recommendedName>
        <fullName evidence="11">LIM zinc-binding domain-containing protein</fullName>
    </recommendedName>
</protein>
<evidence type="ECO:0000256" key="3">
    <source>
        <dbReference type="ARBA" id="ARBA00022737"/>
    </source>
</evidence>
<keyword evidence="2 9" id="KW-0479">Metal-binding</keyword>
<gene>
    <name evidence="12" type="ORF">NDU88_004578</name>
</gene>
<organism evidence="12 13">
    <name type="scientific">Pleurodeles waltl</name>
    <name type="common">Iberian ribbed newt</name>
    <dbReference type="NCBI Taxonomy" id="8319"/>
    <lineage>
        <taxon>Eukaryota</taxon>
        <taxon>Metazoa</taxon>
        <taxon>Chordata</taxon>
        <taxon>Craniata</taxon>
        <taxon>Vertebrata</taxon>
        <taxon>Euteleostomi</taxon>
        <taxon>Amphibia</taxon>
        <taxon>Batrachia</taxon>
        <taxon>Caudata</taxon>
        <taxon>Salamandroidea</taxon>
        <taxon>Salamandridae</taxon>
        <taxon>Pleurodelinae</taxon>
        <taxon>Pleurodeles</taxon>
    </lineage>
</organism>
<feature type="domain" description="LIM zinc-binding" evidence="11">
    <location>
        <begin position="120"/>
        <end position="175"/>
    </location>
</feature>
<keyword evidence="6" id="KW-0238">DNA-binding</keyword>
<comment type="caution">
    <text evidence="12">The sequence shown here is derived from an EMBL/GenBank/DDBJ whole genome shotgun (WGS) entry which is preliminary data.</text>
</comment>
<dbReference type="PANTHER" id="PTHR24208:SF118">
    <property type="entry name" value="LIM HOMEOBOX TRANSCRIPTION FACTOR 1-ALPHA"/>
    <property type="match status" value="1"/>
</dbReference>
<evidence type="ECO:0000256" key="6">
    <source>
        <dbReference type="ARBA" id="ARBA00023125"/>
    </source>
</evidence>
<dbReference type="InterPro" id="IPR050453">
    <property type="entry name" value="LIM_Homeobox_TF"/>
</dbReference>
<reference evidence="12" key="1">
    <citation type="journal article" date="2022" name="bioRxiv">
        <title>Sequencing and chromosome-scale assembly of the giantPleurodeles waltlgenome.</title>
        <authorList>
            <person name="Brown T."/>
            <person name="Elewa A."/>
            <person name="Iarovenko S."/>
            <person name="Subramanian E."/>
            <person name="Araus A.J."/>
            <person name="Petzold A."/>
            <person name="Susuki M."/>
            <person name="Suzuki K.-i.T."/>
            <person name="Hayashi T."/>
            <person name="Toyoda A."/>
            <person name="Oliveira C."/>
            <person name="Osipova E."/>
            <person name="Leigh N.D."/>
            <person name="Simon A."/>
            <person name="Yun M.H."/>
        </authorList>
    </citation>
    <scope>NUCLEOTIDE SEQUENCE</scope>
    <source>
        <strain evidence="12">20211129_DDA</strain>
        <tissue evidence="12">Liver</tissue>
    </source>
</reference>
<keyword evidence="7" id="KW-0371">Homeobox</keyword>
<dbReference type="Gene3D" id="2.10.110.10">
    <property type="entry name" value="Cysteine Rich Protein"/>
    <property type="match status" value="1"/>
</dbReference>
<dbReference type="InterPro" id="IPR001781">
    <property type="entry name" value="Znf_LIM"/>
</dbReference>
<dbReference type="GO" id="GO:0030182">
    <property type="term" value="P:neuron differentiation"/>
    <property type="evidence" value="ECO:0007669"/>
    <property type="project" value="TreeGrafter"/>
</dbReference>
<dbReference type="CDD" id="cd09371">
    <property type="entry name" value="LIM1_Lmx1b"/>
    <property type="match status" value="1"/>
</dbReference>
<evidence type="ECO:0000256" key="2">
    <source>
        <dbReference type="ARBA" id="ARBA00022723"/>
    </source>
</evidence>
<evidence type="ECO:0000259" key="11">
    <source>
        <dbReference type="PROSITE" id="PS50023"/>
    </source>
</evidence>
<comment type="subcellular location">
    <subcellularLocation>
        <location evidence="1">Nucleus</location>
    </subcellularLocation>
</comment>
<dbReference type="GO" id="GO:0046872">
    <property type="term" value="F:metal ion binding"/>
    <property type="evidence" value="ECO:0007669"/>
    <property type="project" value="UniProtKB-KW"/>
</dbReference>
<keyword evidence="4 9" id="KW-0862">Zinc</keyword>
<keyword evidence="8" id="KW-0539">Nucleus</keyword>
<dbReference type="GO" id="GO:0005634">
    <property type="term" value="C:nucleus"/>
    <property type="evidence" value="ECO:0007669"/>
    <property type="project" value="UniProtKB-SubCell"/>
</dbReference>
<evidence type="ECO:0000256" key="10">
    <source>
        <dbReference type="SAM" id="MobiDB-lite"/>
    </source>
</evidence>
<keyword evidence="5 9" id="KW-0440">LIM domain</keyword>
<name>A0AAV7T7U0_PLEWA</name>
<keyword evidence="3" id="KW-0677">Repeat</keyword>
<evidence type="ECO:0000256" key="7">
    <source>
        <dbReference type="ARBA" id="ARBA00023155"/>
    </source>
</evidence>
<dbReference type="GO" id="GO:0000977">
    <property type="term" value="F:RNA polymerase II transcription regulatory region sequence-specific DNA binding"/>
    <property type="evidence" value="ECO:0007669"/>
    <property type="project" value="TreeGrafter"/>
</dbReference>
<evidence type="ECO:0000313" key="12">
    <source>
        <dbReference type="EMBL" id="KAJ1172735.1"/>
    </source>
</evidence>
<proteinExistence type="predicted"/>
<keyword evidence="13" id="KW-1185">Reference proteome</keyword>
<evidence type="ECO:0000256" key="1">
    <source>
        <dbReference type="ARBA" id="ARBA00004123"/>
    </source>
</evidence>
<evidence type="ECO:0000313" key="13">
    <source>
        <dbReference type="Proteomes" id="UP001066276"/>
    </source>
</evidence>
<dbReference type="AlphaFoldDB" id="A0AAV7T7U0"/>
<evidence type="ECO:0000256" key="5">
    <source>
        <dbReference type="ARBA" id="ARBA00023038"/>
    </source>
</evidence>
<evidence type="ECO:0000256" key="4">
    <source>
        <dbReference type="ARBA" id="ARBA00022833"/>
    </source>
</evidence>
<dbReference type="EMBL" id="JANPWB010000007">
    <property type="protein sequence ID" value="KAJ1172735.1"/>
    <property type="molecule type" value="Genomic_DNA"/>
</dbReference>
<dbReference type="Pfam" id="PF00412">
    <property type="entry name" value="LIM"/>
    <property type="match status" value="1"/>
</dbReference>
<feature type="region of interest" description="Disordered" evidence="10">
    <location>
        <begin position="1"/>
        <end position="24"/>
    </location>
</feature>
<dbReference type="PANTHER" id="PTHR24208">
    <property type="entry name" value="LIM/HOMEOBOX PROTEIN LHX"/>
    <property type="match status" value="1"/>
</dbReference>
<evidence type="ECO:0000256" key="9">
    <source>
        <dbReference type="PROSITE-ProRule" id="PRU00125"/>
    </source>
</evidence>